<dbReference type="PANTHER" id="PTHR11610:SF173">
    <property type="entry name" value="LIPASE DOMAIN-CONTAINING PROTEIN-RELATED"/>
    <property type="match status" value="1"/>
</dbReference>
<dbReference type="InterPro" id="IPR000734">
    <property type="entry name" value="TAG_lipase"/>
</dbReference>
<dbReference type="PRINTS" id="PR00821">
    <property type="entry name" value="TAGLIPASE"/>
</dbReference>
<evidence type="ECO:0000256" key="3">
    <source>
        <dbReference type="ARBA" id="ARBA00010701"/>
    </source>
</evidence>
<comment type="subcellular location">
    <subcellularLocation>
        <location evidence="2">Secreted</location>
    </subcellularLocation>
</comment>
<evidence type="ECO:0000256" key="7">
    <source>
        <dbReference type="ARBA" id="ARBA00023157"/>
    </source>
</evidence>
<keyword evidence="5" id="KW-0964">Secreted</keyword>
<evidence type="ECO:0000256" key="9">
    <source>
        <dbReference type="SAM" id="SignalP"/>
    </source>
</evidence>
<evidence type="ECO:0000256" key="1">
    <source>
        <dbReference type="ARBA" id="ARBA00000111"/>
    </source>
</evidence>
<sequence>MTIIVLFIIIIIASHVINEIEEINLIKLNLYTRKNPNNSYILKFDDKENLNNSPLNPIDSTKIIIHGWKDSSNCSECYWMNNFRDNYLLVGNYNVILIDWSSISKEKYFKAVNASYSIGYKVAEFIDFFKIIKNISLNDVHILGHSLGAHIAGYAGYFLNGKIGRITAMDPAAPFFEYPKIMNGVERYHAKFVDVIHTCGGPLSPGYKAEIGHCDYYPNGGKCKQPGCTKKNDPTCSHQRAYQYMIESIINPHGFLAIKCDKWKNYKKGKCNSKIAVFMGENVSQKIRGQFYLETNNATPFGKGFYKISNNELLNKNYHNDIVNVYVEKNYHDLLESSGKCTFVKNNNFNNSVVFISMN</sequence>
<evidence type="ECO:0000256" key="5">
    <source>
        <dbReference type="ARBA" id="ARBA00022525"/>
    </source>
</evidence>
<dbReference type="Pfam" id="PF00151">
    <property type="entry name" value="Lipase"/>
    <property type="match status" value="1"/>
</dbReference>
<dbReference type="EC" id="3.1.1.32" evidence="4"/>
<feature type="domain" description="Lipase" evidence="10">
    <location>
        <begin position="20"/>
        <end position="301"/>
    </location>
</feature>
<evidence type="ECO:0000256" key="6">
    <source>
        <dbReference type="ARBA" id="ARBA00022801"/>
    </source>
</evidence>
<evidence type="ECO:0000256" key="2">
    <source>
        <dbReference type="ARBA" id="ARBA00004613"/>
    </source>
</evidence>
<dbReference type="InterPro" id="IPR033906">
    <property type="entry name" value="Lipase_N"/>
</dbReference>
<dbReference type="InterPro" id="IPR013818">
    <property type="entry name" value="Lipase"/>
</dbReference>
<dbReference type="GO" id="GO:0016042">
    <property type="term" value="P:lipid catabolic process"/>
    <property type="evidence" value="ECO:0007669"/>
    <property type="project" value="TreeGrafter"/>
</dbReference>
<evidence type="ECO:0000256" key="4">
    <source>
        <dbReference type="ARBA" id="ARBA00013179"/>
    </source>
</evidence>
<dbReference type="PANTHER" id="PTHR11610">
    <property type="entry name" value="LIPASE"/>
    <property type="match status" value="1"/>
</dbReference>
<organism evidence="11 12">
    <name type="scientific">Aphidius gifuensis</name>
    <name type="common">Parasitoid wasp</name>
    <dbReference type="NCBI Taxonomy" id="684658"/>
    <lineage>
        <taxon>Eukaryota</taxon>
        <taxon>Metazoa</taxon>
        <taxon>Ecdysozoa</taxon>
        <taxon>Arthropoda</taxon>
        <taxon>Hexapoda</taxon>
        <taxon>Insecta</taxon>
        <taxon>Pterygota</taxon>
        <taxon>Neoptera</taxon>
        <taxon>Endopterygota</taxon>
        <taxon>Hymenoptera</taxon>
        <taxon>Apocrita</taxon>
        <taxon>Ichneumonoidea</taxon>
        <taxon>Braconidae</taxon>
        <taxon>Aphidiinae</taxon>
        <taxon>Aphidius</taxon>
    </lineage>
</organism>
<dbReference type="SUPFAM" id="SSF53474">
    <property type="entry name" value="alpha/beta-Hydrolases"/>
    <property type="match status" value="1"/>
</dbReference>
<dbReference type="GO" id="GO:0008970">
    <property type="term" value="F:phospholipase A1 activity"/>
    <property type="evidence" value="ECO:0007669"/>
    <property type="project" value="UniProtKB-EC"/>
</dbReference>
<comment type="catalytic activity">
    <reaction evidence="1">
        <text>a 1,2-diacyl-sn-glycero-3-phosphocholine + H2O = a 2-acyl-sn-glycero-3-phosphocholine + a fatty acid + H(+)</text>
        <dbReference type="Rhea" id="RHEA:18689"/>
        <dbReference type="ChEBI" id="CHEBI:15377"/>
        <dbReference type="ChEBI" id="CHEBI:15378"/>
        <dbReference type="ChEBI" id="CHEBI:28868"/>
        <dbReference type="ChEBI" id="CHEBI:57643"/>
        <dbReference type="ChEBI" id="CHEBI:57875"/>
        <dbReference type="EC" id="3.1.1.32"/>
    </reaction>
</comment>
<keyword evidence="6" id="KW-0378">Hydrolase</keyword>
<dbReference type="InterPro" id="IPR029058">
    <property type="entry name" value="AB_hydrolase_fold"/>
</dbReference>
<dbReference type="CDD" id="cd00707">
    <property type="entry name" value="Pancreat_lipase_like"/>
    <property type="match status" value="1"/>
</dbReference>
<dbReference type="Gene3D" id="3.40.50.1820">
    <property type="entry name" value="alpha/beta hydrolase"/>
    <property type="match status" value="1"/>
</dbReference>
<comment type="similarity">
    <text evidence="3 8">Belongs to the AB hydrolase superfamily. Lipase family.</text>
</comment>
<name>A0A835CPJ1_APHGI</name>
<dbReference type="EMBL" id="JACMRX010000004">
    <property type="protein sequence ID" value="KAF7990694.1"/>
    <property type="molecule type" value="Genomic_DNA"/>
</dbReference>
<reference evidence="11 12" key="1">
    <citation type="submission" date="2020-08" db="EMBL/GenBank/DDBJ databases">
        <title>Aphidius gifuensis genome sequencing and assembly.</title>
        <authorList>
            <person name="Du Z."/>
        </authorList>
    </citation>
    <scope>NUCLEOTIDE SEQUENCE [LARGE SCALE GENOMIC DNA]</scope>
    <source>
        <strain evidence="11">YNYX2018</strain>
        <tissue evidence="11">Adults</tissue>
    </source>
</reference>
<evidence type="ECO:0000259" key="10">
    <source>
        <dbReference type="Pfam" id="PF00151"/>
    </source>
</evidence>
<dbReference type="Proteomes" id="UP000639338">
    <property type="component" value="Unassembled WGS sequence"/>
</dbReference>
<keyword evidence="12" id="KW-1185">Reference proteome</keyword>
<evidence type="ECO:0000313" key="12">
    <source>
        <dbReference type="Proteomes" id="UP000639338"/>
    </source>
</evidence>
<dbReference type="GO" id="GO:0005615">
    <property type="term" value="C:extracellular space"/>
    <property type="evidence" value="ECO:0007669"/>
    <property type="project" value="TreeGrafter"/>
</dbReference>
<feature type="signal peptide" evidence="9">
    <location>
        <begin position="1"/>
        <end position="18"/>
    </location>
</feature>
<gene>
    <name evidence="11" type="ORF">HCN44_000499</name>
</gene>
<keyword evidence="7" id="KW-1015">Disulfide bond</keyword>
<dbReference type="OrthoDB" id="199913at2759"/>
<keyword evidence="9" id="KW-0732">Signal</keyword>
<dbReference type="GO" id="GO:0017171">
    <property type="term" value="F:serine hydrolase activity"/>
    <property type="evidence" value="ECO:0007669"/>
    <property type="project" value="TreeGrafter"/>
</dbReference>
<evidence type="ECO:0000256" key="8">
    <source>
        <dbReference type="RuleBase" id="RU004262"/>
    </source>
</evidence>
<proteinExistence type="inferred from homology"/>
<accession>A0A835CPJ1</accession>
<protein>
    <recommendedName>
        <fullName evidence="4">phospholipase A1</fullName>
        <ecNumber evidence="4">3.1.1.32</ecNumber>
    </recommendedName>
</protein>
<evidence type="ECO:0000313" key="11">
    <source>
        <dbReference type="EMBL" id="KAF7990694.1"/>
    </source>
</evidence>
<dbReference type="AlphaFoldDB" id="A0A835CPJ1"/>
<feature type="chain" id="PRO_5032697469" description="phospholipase A1" evidence="9">
    <location>
        <begin position="19"/>
        <end position="359"/>
    </location>
</feature>
<comment type="caution">
    <text evidence="11">The sequence shown here is derived from an EMBL/GenBank/DDBJ whole genome shotgun (WGS) entry which is preliminary data.</text>
</comment>